<accession>A0A2N5XLH1</accession>
<organism evidence="1 2">
    <name type="scientific">Cohaesibacter celericrescens</name>
    <dbReference type="NCBI Taxonomy" id="2067669"/>
    <lineage>
        <taxon>Bacteria</taxon>
        <taxon>Pseudomonadati</taxon>
        <taxon>Pseudomonadota</taxon>
        <taxon>Alphaproteobacteria</taxon>
        <taxon>Hyphomicrobiales</taxon>
        <taxon>Cohaesibacteraceae</taxon>
    </lineage>
</organism>
<dbReference type="EMBL" id="PKUQ01000052">
    <property type="protein sequence ID" value="PLW75369.1"/>
    <property type="molecule type" value="Genomic_DNA"/>
</dbReference>
<proteinExistence type="predicted"/>
<evidence type="ECO:0000313" key="2">
    <source>
        <dbReference type="Proteomes" id="UP000234881"/>
    </source>
</evidence>
<reference evidence="1 2" key="1">
    <citation type="submission" date="2018-01" db="EMBL/GenBank/DDBJ databases">
        <title>The draft genome sequence of Cohaesibacter sp. H1304.</title>
        <authorList>
            <person name="Wang N.-N."/>
            <person name="Du Z.-J."/>
        </authorList>
    </citation>
    <scope>NUCLEOTIDE SEQUENCE [LARGE SCALE GENOMIC DNA]</scope>
    <source>
        <strain evidence="1 2">H1304</strain>
    </source>
</reference>
<dbReference type="Proteomes" id="UP000234881">
    <property type="component" value="Unassembled WGS sequence"/>
</dbReference>
<protein>
    <submittedName>
        <fullName evidence="1">Uncharacterized protein</fullName>
    </submittedName>
</protein>
<keyword evidence="2" id="KW-1185">Reference proteome</keyword>
<sequence length="79" mass="9017">MGYSRALQQKMGWFIGCFIMPQAFGFENLFAATRSIEAALHAGHIVVANPIAGKTEASLKRWLQFSPRWLFCHLLLAWY</sequence>
<name>A0A2N5XLH1_9HYPH</name>
<dbReference type="AlphaFoldDB" id="A0A2N5XLH1"/>
<evidence type="ECO:0000313" key="1">
    <source>
        <dbReference type="EMBL" id="PLW75369.1"/>
    </source>
</evidence>
<gene>
    <name evidence="1" type="ORF">C0081_20080</name>
</gene>
<comment type="caution">
    <text evidence="1">The sequence shown here is derived from an EMBL/GenBank/DDBJ whole genome shotgun (WGS) entry which is preliminary data.</text>
</comment>